<dbReference type="OrthoDB" id="7550459at2"/>
<gene>
    <name evidence="2" type="ORF">RSO01_84530</name>
</gene>
<dbReference type="AlphaFoldDB" id="A0A512NQS2"/>
<sequence>MKEFFKAGLLLLVLSTWSDARAAGGAHIVDDSEVETPGHCHVELWVTRFVPGNGYANAAPACTLKQIPFLEVGLAHQDYWSEENNAPILGPTVKVNLRPQDTGLGLGITASSGVNLTTGELNFATVVGLMSVPINEAFRVNLNAGWSYVQGDMPDAFFYGAQIELQISRELMFTVEGFGRTPGIGGIQAGLRYTPREWPLDFDLLAARFLGENQPFFFTVGVTVRF</sequence>
<feature type="signal peptide" evidence="1">
    <location>
        <begin position="1"/>
        <end position="22"/>
    </location>
</feature>
<evidence type="ECO:0008006" key="4">
    <source>
        <dbReference type="Google" id="ProtNLM"/>
    </source>
</evidence>
<protein>
    <recommendedName>
        <fullName evidence="4">Outer membrane protein beta-barrel domain-containing protein</fullName>
    </recommendedName>
</protein>
<dbReference type="Proteomes" id="UP000321058">
    <property type="component" value="Unassembled WGS sequence"/>
</dbReference>
<dbReference type="RefSeq" id="WP_147156600.1">
    <property type="nucleotide sequence ID" value="NZ_BKAJ01000212.1"/>
</dbReference>
<proteinExistence type="predicted"/>
<comment type="caution">
    <text evidence="2">The sequence shown here is derived from an EMBL/GenBank/DDBJ whole genome shotgun (WGS) entry which is preliminary data.</text>
</comment>
<evidence type="ECO:0000313" key="2">
    <source>
        <dbReference type="EMBL" id="GEP61287.1"/>
    </source>
</evidence>
<organism evidence="2 3">
    <name type="scientific">Reyranella soli</name>
    <dbReference type="NCBI Taxonomy" id="1230389"/>
    <lineage>
        <taxon>Bacteria</taxon>
        <taxon>Pseudomonadati</taxon>
        <taxon>Pseudomonadota</taxon>
        <taxon>Alphaproteobacteria</taxon>
        <taxon>Hyphomicrobiales</taxon>
        <taxon>Reyranellaceae</taxon>
        <taxon>Reyranella</taxon>
    </lineage>
</organism>
<accession>A0A512NQS2</accession>
<feature type="chain" id="PRO_5021837335" description="Outer membrane protein beta-barrel domain-containing protein" evidence="1">
    <location>
        <begin position="23"/>
        <end position="226"/>
    </location>
</feature>
<name>A0A512NQS2_9HYPH</name>
<keyword evidence="1" id="KW-0732">Signal</keyword>
<reference evidence="2 3" key="1">
    <citation type="submission" date="2019-07" db="EMBL/GenBank/DDBJ databases">
        <title>Whole genome shotgun sequence of Reyranella soli NBRC 108950.</title>
        <authorList>
            <person name="Hosoyama A."/>
            <person name="Uohara A."/>
            <person name="Ohji S."/>
            <person name="Ichikawa N."/>
        </authorList>
    </citation>
    <scope>NUCLEOTIDE SEQUENCE [LARGE SCALE GENOMIC DNA]</scope>
    <source>
        <strain evidence="2 3">NBRC 108950</strain>
    </source>
</reference>
<dbReference type="EMBL" id="BKAJ01000212">
    <property type="protein sequence ID" value="GEP61287.1"/>
    <property type="molecule type" value="Genomic_DNA"/>
</dbReference>
<evidence type="ECO:0000256" key="1">
    <source>
        <dbReference type="SAM" id="SignalP"/>
    </source>
</evidence>
<evidence type="ECO:0000313" key="3">
    <source>
        <dbReference type="Proteomes" id="UP000321058"/>
    </source>
</evidence>
<keyword evidence="3" id="KW-1185">Reference proteome</keyword>